<dbReference type="SUPFAM" id="SSF56266">
    <property type="entry name" value="DmpA/ArgJ-like"/>
    <property type="match status" value="1"/>
</dbReference>
<evidence type="ECO:0000256" key="2">
    <source>
        <dbReference type="ARBA" id="ARBA00011475"/>
    </source>
</evidence>
<feature type="binding site" evidence="10">
    <location>
        <position position="398"/>
    </location>
    <ligand>
        <name>substrate</name>
    </ligand>
</feature>
<evidence type="ECO:0000256" key="3">
    <source>
        <dbReference type="ARBA" id="ARBA00022571"/>
    </source>
</evidence>
<dbReference type="NCBIfam" id="NF003802">
    <property type="entry name" value="PRK05388.1"/>
    <property type="match status" value="1"/>
</dbReference>
<evidence type="ECO:0000256" key="1">
    <source>
        <dbReference type="ARBA" id="ARBA00006774"/>
    </source>
</evidence>
<evidence type="ECO:0000256" key="6">
    <source>
        <dbReference type="ARBA" id="ARBA00022813"/>
    </source>
</evidence>
<dbReference type="UniPathway" id="UPA00068">
    <property type="reaction ID" value="UER00106"/>
</dbReference>
<protein>
    <recommendedName>
        <fullName evidence="10">Arginine biosynthesis bifunctional protein ArgJ</fullName>
    </recommendedName>
    <domain>
        <recommendedName>
            <fullName evidence="10">Glutamate N-acetyltransferase</fullName>
            <ecNumber evidence="10">2.3.1.35</ecNumber>
        </recommendedName>
        <alternativeName>
            <fullName evidence="10">Ornithine acetyltransferase</fullName>
            <shortName evidence="10">OATase</shortName>
        </alternativeName>
        <alternativeName>
            <fullName evidence="10">Ornithine transacetylase</fullName>
        </alternativeName>
    </domain>
    <domain>
        <recommendedName>
            <fullName evidence="10">Amino-acid acetyltransferase</fullName>
            <ecNumber evidence="10">2.3.1.1</ecNumber>
        </recommendedName>
        <alternativeName>
            <fullName evidence="10">N-acetylglutamate synthase</fullName>
            <shortName evidence="10">AGSase</shortName>
        </alternativeName>
    </domain>
    <component>
        <recommendedName>
            <fullName evidence="10">Arginine biosynthesis bifunctional protein ArgJ alpha chain</fullName>
        </recommendedName>
    </component>
    <component>
        <recommendedName>
            <fullName evidence="10">Arginine biosynthesis bifunctional protein ArgJ beta chain</fullName>
        </recommendedName>
    </component>
</protein>
<feature type="chain" id="PRO_5023326629" description="Arginine biosynthesis bifunctional protein ArgJ beta chain" evidence="10">
    <location>
        <begin position="190"/>
        <end position="403"/>
    </location>
</feature>
<feature type="binding site" evidence="10">
    <location>
        <position position="179"/>
    </location>
    <ligand>
        <name>substrate</name>
    </ligand>
</feature>
<feature type="binding site" evidence="10">
    <location>
        <position position="403"/>
    </location>
    <ligand>
        <name>substrate</name>
    </ligand>
</feature>
<feature type="site" description="Involved in the stabilization of negative charge on the oxyanion by the formation of the oxyanion hole" evidence="10">
    <location>
        <position position="117"/>
    </location>
</feature>
<keyword evidence="10" id="KW-0963">Cytoplasm</keyword>
<dbReference type="InterPro" id="IPR002813">
    <property type="entry name" value="Arg_biosynth_ArgJ"/>
</dbReference>
<keyword evidence="6 10" id="KW-0068">Autocatalytic cleavage</keyword>
<comment type="pathway">
    <text evidence="10">Amino-acid biosynthesis; L-arginine biosynthesis; L-ornithine and N-acetyl-L-glutamate from L-glutamate and N(2)-acetyl-L-ornithine (cyclic): step 1/1.</text>
</comment>
<comment type="similarity">
    <text evidence="1 10">Belongs to the ArgJ family.</text>
</comment>
<feature type="chain" id="PRO_5023326630" description="Arginine biosynthesis bifunctional protein ArgJ alpha chain" evidence="10">
    <location>
        <begin position="1"/>
        <end position="189"/>
    </location>
</feature>
<dbReference type="Pfam" id="PF01960">
    <property type="entry name" value="ArgJ"/>
    <property type="match status" value="1"/>
</dbReference>
<evidence type="ECO:0000256" key="8">
    <source>
        <dbReference type="ARBA" id="ARBA00023315"/>
    </source>
</evidence>
<feature type="active site" description="Nucleophile" evidence="10">
    <location>
        <position position="190"/>
    </location>
</feature>
<feature type="binding site" evidence="10">
    <location>
        <position position="153"/>
    </location>
    <ligand>
        <name>substrate</name>
    </ligand>
</feature>
<dbReference type="FunFam" id="3.60.70.12:FF:000001">
    <property type="entry name" value="Arginine biosynthesis bifunctional protein ArgJ, chloroplastic"/>
    <property type="match status" value="1"/>
</dbReference>
<dbReference type="EMBL" id="FQUG01000002">
    <property type="protein sequence ID" value="SHE45847.1"/>
    <property type="molecule type" value="Genomic_DNA"/>
</dbReference>
<dbReference type="CDD" id="cd02152">
    <property type="entry name" value="OAT"/>
    <property type="match status" value="1"/>
</dbReference>
<dbReference type="GO" id="GO:0004358">
    <property type="term" value="F:L-glutamate N-acetyltransferase activity, acting on acetyl-L-ornithine as donor"/>
    <property type="evidence" value="ECO:0007669"/>
    <property type="project" value="UniProtKB-UniRule"/>
</dbReference>
<evidence type="ECO:0000256" key="9">
    <source>
        <dbReference type="ARBA" id="ARBA00049439"/>
    </source>
</evidence>
<comment type="subcellular location">
    <subcellularLocation>
        <location evidence="10">Cytoplasm</location>
    </subcellularLocation>
</comment>
<dbReference type="InterPro" id="IPR016117">
    <property type="entry name" value="ArgJ-like_dom_sf"/>
</dbReference>
<proteinExistence type="inferred from homology"/>
<dbReference type="HAMAP" id="MF_01106">
    <property type="entry name" value="ArgJ"/>
    <property type="match status" value="1"/>
</dbReference>
<dbReference type="GO" id="GO:0004042">
    <property type="term" value="F:L-glutamate N-acetyltransferase activity"/>
    <property type="evidence" value="ECO:0007669"/>
    <property type="project" value="UniProtKB-UniRule"/>
</dbReference>
<keyword evidence="5 10" id="KW-0808">Transferase</keyword>
<evidence type="ECO:0000313" key="11">
    <source>
        <dbReference type="EMBL" id="SHE45847.1"/>
    </source>
</evidence>
<feature type="binding site" evidence="10">
    <location>
        <position position="190"/>
    </location>
    <ligand>
        <name>substrate</name>
    </ligand>
</feature>
<dbReference type="FunFam" id="3.10.20.340:FF:000001">
    <property type="entry name" value="Arginine biosynthesis bifunctional protein ArgJ, chloroplastic"/>
    <property type="match status" value="1"/>
</dbReference>
<dbReference type="EC" id="2.3.1.1" evidence="10"/>
<feature type="site" description="Cleavage; by autolysis" evidence="10">
    <location>
        <begin position="189"/>
        <end position="190"/>
    </location>
</feature>
<sequence length="403" mass="41701">MFTEENAKKGVTFPLGFKAAGVKAGIKKSGNLDLAVIYTEKEAAVAGTFTQNQVFAAPVAVSKEVVKGGKAHAIVANAGCANACTGEQGLADAKAMASLTAKELGCGDTEVIVASTGVIGVNLPMDKMTAGIKNAVSELSEDGSSNAGNAIVTTDTYSKACSSEVEIGGKKVRFGAIAKGSGMIQPNMATMLCFITTDADIDQKLLQAALSDVVEVTFNMISIDGDMSTNDMAIVMANGAAGNKKITEKDADYEKFAAALKSICTGLSQRIAADGEGATKFLTINVSGAKTFADAKQVAMSVAKSPLVKTAFFGQDPNWGRVICAVGYAGVPIAPEKTVVKFGGIPVYANGVGASFDEKALRDVMSEHDIVIDIALGLGDADATVWSCDFSYEYVKINGEYHT</sequence>
<evidence type="ECO:0000256" key="5">
    <source>
        <dbReference type="ARBA" id="ARBA00022679"/>
    </source>
</evidence>
<comment type="catalytic activity">
    <reaction evidence="9 10">
        <text>N(2)-acetyl-L-ornithine + L-glutamate = N-acetyl-L-glutamate + L-ornithine</text>
        <dbReference type="Rhea" id="RHEA:15349"/>
        <dbReference type="ChEBI" id="CHEBI:29985"/>
        <dbReference type="ChEBI" id="CHEBI:44337"/>
        <dbReference type="ChEBI" id="CHEBI:46911"/>
        <dbReference type="ChEBI" id="CHEBI:57805"/>
        <dbReference type="EC" id="2.3.1.35"/>
    </reaction>
</comment>
<dbReference type="GO" id="GO:0005737">
    <property type="term" value="C:cytoplasm"/>
    <property type="evidence" value="ECO:0007669"/>
    <property type="project" value="UniProtKB-SubCell"/>
</dbReference>
<dbReference type="Gene3D" id="3.60.70.12">
    <property type="entry name" value="L-amino peptidase D-ALA esterase/amidase"/>
    <property type="match status" value="1"/>
</dbReference>
<accession>A0A1M4TNI1</accession>
<dbReference type="GO" id="GO:0006592">
    <property type="term" value="P:ornithine biosynthetic process"/>
    <property type="evidence" value="ECO:0007669"/>
    <property type="project" value="TreeGrafter"/>
</dbReference>
<feature type="site" description="Involved in the stabilization of negative charge on the oxyanion by the formation of the oxyanion hole" evidence="10">
    <location>
        <position position="116"/>
    </location>
</feature>
<dbReference type="GO" id="GO:0006526">
    <property type="term" value="P:L-arginine biosynthetic process"/>
    <property type="evidence" value="ECO:0007669"/>
    <property type="project" value="UniProtKB-UniRule"/>
</dbReference>
<keyword evidence="4 10" id="KW-0028">Amino-acid biosynthesis</keyword>
<dbReference type="NCBIfam" id="TIGR00120">
    <property type="entry name" value="ArgJ"/>
    <property type="match status" value="1"/>
</dbReference>
<organism evidence="11 12">
    <name type="scientific">Schwartzia succinivorans DSM 10502</name>
    <dbReference type="NCBI Taxonomy" id="1123243"/>
    <lineage>
        <taxon>Bacteria</taxon>
        <taxon>Bacillati</taxon>
        <taxon>Bacillota</taxon>
        <taxon>Negativicutes</taxon>
        <taxon>Selenomonadales</taxon>
        <taxon>Selenomonadaceae</taxon>
        <taxon>Schwartzia</taxon>
    </lineage>
</organism>
<keyword evidence="8 10" id="KW-0012">Acyltransferase</keyword>
<keyword evidence="12" id="KW-1185">Reference proteome</keyword>
<comment type="catalytic activity">
    <reaction evidence="10">
        <text>L-glutamate + acetyl-CoA = N-acetyl-L-glutamate + CoA + H(+)</text>
        <dbReference type="Rhea" id="RHEA:24292"/>
        <dbReference type="ChEBI" id="CHEBI:15378"/>
        <dbReference type="ChEBI" id="CHEBI:29985"/>
        <dbReference type="ChEBI" id="CHEBI:44337"/>
        <dbReference type="ChEBI" id="CHEBI:57287"/>
        <dbReference type="ChEBI" id="CHEBI:57288"/>
        <dbReference type="EC" id="2.3.1.1"/>
    </reaction>
</comment>
<dbReference type="Proteomes" id="UP000184404">
    <property type="component" value="Unassembled WGS sequence"/>
</dbReference>
<gene>
    <name evidence="10" type="primary">argJ</name>
    <name evidence="11" type="ORF">SAMN02745190_00537</name>
</gene>
<dbReference type="OrthoDB" id="9804242at2"/>
<name>A0A1M4TNI1_9FIRM</name>
<evidence type="ECO:0000256" key="10">
    <source>
        <dbReference type="HAMAP-Rule" id="MF_01106"/>
    </source>
</evidence>
<keyword evidence="3 10" id="KW-0055">Arginine biosynthesis</keyword>
<evidence type="ECO:0000256" key="4">
    <source>
        <dbReference type="ARBA" id="ARBA00022605"/>
    </source>
</evidence>
<feature type="binding site" evidence="10">
    <location>
        <position position="276"/>
    </location>
    <ligand>
        <name>substrate</name>
    </ligand>
</feature>
<comment type="subunit">
    <text evidence="2 10">Heterotetramer of two alpha and two beta chains.</text>
</comment>
<evidence type="ECO:0000313" key="12">
    <source>
        <dbReference type="Proteomes" id="UP000184404"/>
    </source>
</evidence>
<comment type="function">
    <text evidence="10">Catalyzes two activities which are involved in the cyclic version of arginine biosynthesis: the synthesis of N-acetylglutamate from glutamate and acetyl-CoA as the acetyl donor, and of ornithine by transacetylation between N(2)-acetylornithine and glutamate.</text>
</comment>
<evidence type="ECO:0000256" key="7">
    <source>
        <dbReference type="ARBA" id="ARBA00023268"/>
    </source>
</evidence>
<dbReference type="PANTHER" id="PTHR23100:SF0">
    <property type="entry name" value="ARGININE BIOSYNTHESIS BIFUNCTIONAL PROTEIN ARGJ, MITOCHONDRIAL"/>
    <property type="match status" value="1"/>
</dbReference>
<dbReference type="STRING" id="1123243.SAMN02745190_00537"/>
<dbReference type="PANTHER" id="PTHR23100">
    <property type="entry name" value="ARGININE BIOSYNTHESIS BIFUNCTIONAL PROTEIN ARGJ"/>
    <property type="match status" value="1"/>
</dbReference>
<dbReference type="EC" id="2.3.1.35" evidence="10"/>
<dbReference type="AlphaFoldDB" id="A0A1M4TNI1"/>
<keyword evidence="7 10" id="KW-0511">Multifunctional enzyme</keyword>
<dbReference type="InterPro" id="IPR042195">
    <property type="entry name" value="ArgJ_beta_C"/>
</dbReference>
<dbReference type="Gene3D" id="3.10.20.340">
    <property type="entry name" value="ArgJ beta chain, C-terminal domain"/>
    <property type="match status" value="1"/>
</dbReference>
<reference evidence="11 12" key="1">
    <citation type="submission" date="2016-11" db="EMBL/GenBank/DDBJ databases">
        <authorList>
            <person name="Jaros S."/>
            <person name="Januszkiewicz K."/>
            <person name="Wedrychowicz H."/>
        </authorList>
    </citation>
    <scope>NUCLEOTIDE SEQUENCE [LARGE SCALE GENOMIC DNA]</scope>
    <source>
        <strain evidence="11 12">DSM 10502</strain>
    </source>
</reference>
<dbReference type="RefSeq" id="WP_072934619.1">
    <property type="nucleotide sequence ID" value="NZ_FQUG01000002.1"/>
</dbReference>
<comment type="pathway">
    <text evidence="10">Amino-acid biosynthesis; L-arginine biosynthesis; N(2)-acetyl-L-ornithine from L-glutamate: step 1/4.</text>
</comment>